<dbReference type="Pfam" id="PF13966">
    <property type="entry name" value="zf-RVT"/>
    <property type="match status" value="1"/>
</dbReference>
<proteinExistence type="predicted"/>
<sequence length="156" mass="17949">MGVWDSGIWTWHLKWRRPFFSWEEDLYRDFILLLDVAPISLEKPSWSFRHDKDGLFSVKATYVFLSSKLALPPPLPPSHCGILYKVWDSWAPSKVVVFSWQALLSRIPTRANLARRGVVSEGDLLVCAVCGGGVETENHLFLLCPLAWSIWVMVYR</sequence>
<name>A0A392QCD5_9FABA</name>
<evidence type="ECO:0000313" key="3">
    <source>
        <dbReference type="Proteomes" id="UP000265520"/>
    </source>
</evidence>
<dbReference type="InterPro" id="IPR026960">
    <property type="entry name" value="RVT-Znf"/>
</dbReference>
<feature type="domain" description="Reverse transcriptase zinc-binding" evidence="1">
    <location>
        <begin position="56"/>
        <end position="151"/>
    </location>
</feature>
<evidence type="ECO:0000259" key="1">
    <source>
        <dbReference type="Pfam" id="PF13966"/>
    </source>
</evidence>
<evidence type="ECO:0000313" key="2">
    <source>
        <dbReference type="EMBL" id="MCI20935.1"/>
    </source>
</evidence>
<protein>
    <submittedName>
        <fullName evidence="2">Putative ribonuclease H protein</fullName>
    </submittedName>
</protein>
<dbReference type="EMBL" id="LXQA010122429">
    <property type="protein sequence ID" value="MCI20935.1"/>
    <property type="molecule type" value="Genomic_DNA"/>
</dbReference>
<dbReference type="AlphaFoldDB" id="A0A392QCD5"/>
<organism evidence="2 3">
    <name type="scientific">Trifolium medium</name>
    <dbReference type="NCBI Taxonomy" id="97028"/>
    <lineage>
        <taxon>Eukaryota</taxon>
        <taxon>Viridiplantae</taxon>
        <taxon>Streptophyta</taxon>
        <taxon>Embryophyta</taxon>
        <taxon>Tracheophyta</taxon>
        <taxon>Spermatophyta</taxon>
        <taxon>Magnoliopsida</taxon>
        <taxon>eudicotyledons</taxon>
        <taxon>Gunneridae</taxon>
        <taxon>Pentapetalae</taxon>
        <taxon>rosids</taxon>
        <taxon>fabids</taxon>
        <taxon>Fabales</taxon>
        <taxon>Fabaceae</taxon>
        <taxon>Papilionoideae</taxon>
        <taxon>50 kb inversion clade</taxon>
        <taxon>NPAAA clade</taxon>
        <taxon>Hologalegina</taxon>
        <taxon>IRL clade</taxon>
        <taxon>Trifolieae</taxon>
        <taxon>Trifolium</taxon>
    </lineage>
</organism>
<comment type="caution">
    <text evidence="2">The sequence shown here is derived from an EMBL/GenBank/DDBJ whole genome shotgun (WGS) entry which is preliminary data.</text>
</comment>
<feature type="non-terminal residue" evidence="2">
    <location>
        <position position="156"/>
    </location>
</feature>
<accession>A0A392QCD5</accession>
<keyword evidence="3" id="KW-1185">Reference proteome</keyword>
<dbReference type="Proteomes" id="UP000265520">
    <property type="component" value="Unassembled WGS sequence"/>
</dbReference>
<reference evidence="2 3" key="1">
    <citation type="journal article" date="2018" name="Front. Plant Sci.">
        <title>Red Clover (Trifolium pratense) and Zigzag Clover (T. medium) - A Picture of Genomic Similarities and Differences.</title>
        <authorList>
            <person name="Dluhosova J."/>
            <person name="Istvanek J."/>
            <person name="Nedelnik J."/>
            <person name="Repkova J."/>
        </authorList>
    </citation>
    <scope>NUCLEOTIDE SEQUENCE [LARGE SCALE GENOMIC DNA]</scope>
    <source>
        <strain evidence="3">cv. 10/8</strain>
        <tissue evidence="2">Leaf</tissue>
    </source>
</reference>